<dbReference type="Pfam" id="PF21036">
    <property type="entry name" value="EryCIII-like_N"/>
    <property type="match status" value="1"/>
</dbReference>
<dbReference type="PANTHER" id="PTHR48050:SF13">
    <property type="entry name" value="STEROL 3-BETA-GLUCOSYLTRANSFERASE UGT80A2"/>
    <property type="match status" value="1"/>
</dbReference>
<dbReference type="CDD" id="cd03784">
    <property type="entry name" value="GT1_Gtf-like"/>
    <property type="match status" value="1"/>
</dbReference>
<feature type="domain" description="Erythromycin biosynthesis protein CIII-like C-terminal" evidence="4">
    <location>
        <begin position="233"/>
        <end position="374"/>
    </location>
</feature>
<comment type="similarity">
    <text evidence="1">Belongs to the glycosyltransferase 28 family.</text>
</comment>
<dbReference type="InterPro" id="IPR048284">
    <property type="entry name" value="EryCIII-like_N"/>
</dbReference>
<evidence type="ECO:0000313" key="7">
    <source>
        <dbReference type="Proteomes" id="UP000501179"/>
    </source>
</evidence>
<evidence type="ECO:0000256" key="2">
    <source>
        <dbReference type="ARBA" id="ARBA00022676"/>
    </source>
</evidence>
<dbReference type="KEGG" id="slia:HA039_05785"/>
<evidence type="ECO:0000259" key="5">
    <source>
        <dbReference type="Pfam" id="PF21036"/>
    </source>
</evidence>
<dbReference type="RefSeq" id="WP_167024727.1">
    <property type="nucleotide sequence ID" value="NZ_CP050177.1"/>
</dbReference>
<dbReference type="SUPFAM" id="SSF53756">
    <property type="entry name" value="UDP-Glycosyltransferase/glycogen phosphorylase"/>
    <property type="match status" value="1"/>
</dbReference>
<dbReference type="GO" id="GO:0008194">
    <property type="term" value="F:UDP-glycosyltransferase activity"/>
    <property type="evidence" value="ECO:0007669"/>
    <property type="project" value="InterPro"/>
</dbReference>
<keyword evidence="7" id="KW-1185">Reference proteome</keyword>
<dbReference type="InterPro" id="IPR050426">
    <property type="entry name" value="Glycosyltransferase_28"/>
</dbReference>
<name>A0A6G9GUJ3_9ACTN</name>
<dbReference type="GO" id="GO:0017000">
    <property type="term" value="P:antibiotic biosynthetic process"/>
    <property type="evidence" value="ECO:0007669"/>
    <property type="project" value="UniProtKB-ARBA"/>
</dbReference>
<dbReference type="AlphaFoldDB" id="A0A6G9GUJ3"/>
<organism evidence="6 7">
    <name type="scientific">Streptomyces liangshanensis</name>
    <dbReference type="NCBI Taxonomy" id="2717324"/>
    <lineage>
        <taxon>Bacteria</taxon>
        <taxon>Bacillati</taxon>
        <taxon>Actinomycetota</taxon>
        <taxon>Actinomycetes</taxon>
        <taxon>Kitasatosporales</taxon>
        <taxon>Streptomycetaceae</taxon>
        <taxon>Streptomyces</taxon>
    </lineage>
</organism>
<evidence type="ECO:0000256" key="3">
    <source>
        <dbReference type="ARBA" id="ARBA00022679"/>
    </source>
</evidence>
<dbReference type="GO" id="GO:0016758">
    <property type="term" value="F:hexosyltransferase activity"/>
    <property type="evidence" value="ECO:0007669"/>
    <property type="project" value="UniProtKB-ARBA"/>
</dbReference>
<evidence type="ECO:0000256" key="1">
    <source>
        <dbReference type="ARBA" id="ARBA00006962"/>
    </source>
</evidence>
<dbReference type="InterPro" id="IPR010610">
    <property type="entry name" value="EryCIII-like_C"/>
</dbReference>
<evidence type="ECO:0000259" key="4">
    <source>
        <dbReference type="Pfam" id="PF06722"/>
    </source>
</evidence>
<dbReference type="Pfam" id="PF06722">
    <property type="entry name" value="EryCIII-like_C"/>
    <property type="match status" value="1"/>
</dbReference>
<protein>
    <submittedName>
        <fullName evidence="6">DUF1205 domain-containing protein</fullName>
    </submittedName>
</protein>
<reference evidence="6 7" key="1">
    <citation type="submission" date="2020-03" db="EMBL/GenBank/DDBJ databases">
        <title>A novel species.</title>
        <authorList>
            <person name="Gao J."/>
        </authorList>
    </citation>
    <scope>NUCLEOTIDE SEQUENCE [LARGE SCALE GENOMIC DNA]</scope>
    <source>
        <strain evidence="6 7">QMT-12</strain>
    </source>
</reference>
<dbReference type="PANTHER" id="PTHR48050">
    <property type="entry name" value="STEROL 3-BETA-GLUCOSYLTRANSFERASE"/>
    <property type="match status" value="1"/>
</dbReference>
<feature type="domain" description="Erythromycin biosynthesis protein CIII-like N-terminal" evidence="5">
    <location>
        <begin position="22"/>
        <end position="217"/>
    </location>
</feature>
<dbReference type="InterPro" id="IPR002213">
    <property type="entry name" value="UDP_glucos_trans"/>
</dbReference>
<keyword evidence="2" id="KW-0328">Glycosyltransferase</keyword>
<accession>A0A6G9GUJ3</accession>
<dbReference type="Proteomes" id="UP000501179">
    <property type="component" value="Chromosome"/>
</dbReference>
<proteinExistence type="inferred from homology"/>
<keyword evidence="3" id="KW-0808">Transferase</keyword>
<sequence>MKILLTTGPAHPLYYPVVPLAWALRSVGHEVLVAAPASFEPAVRGSGLPMAAICGPLDMGEVMAKDRQGRPVGVPDADADMAAGIGAGFGRLAARTLDGTHDLVGRWKPDLVVAESYGYAAAAVAAAAHGVPWVKHTVGPGDLPVGPWVAEELAPELARFGLDDVPRPDLVLDNCPPMLGEAGDAQALRYVPYGEPGLVPEWVLGERSRPRILVTLGSVQPQIGGIPMLAQFVQAVAELPVELVVAVADHLVGALGPLPDPVVGVGWLSLTSVLPSCDAVVHHGGPGTMMACLAQGLPQVVVPGRGKPLEAIGRLAEFGAVLQLPPAELTPEALKESCRALLDDARHGRQARAVQEHIALQPSPAEVVTVLENLVGKAKAAA</sequence>
<gene>
    <name evidence="6" type="ORF">HA039_05785</name>
</gene>
<dbReference type="Gene3D" id="3.40.50.2000">
    <property type="entry name" value="Glycogen Phosphorylase B"/>
    <property type="match status" value="2"/>
</dbReference>
<dbReference type="EMBL" id="CP050177">
    <property type="protein sequence ID" value="QIQ01864.1"/>
    <property type="molecule type" value="Genomic_DNA"/>
</dbReference>
<evidence type="ECO:0000313" key="6">
    <source>
        <dbReference type="EMBL" id="QIQ01864.1"/>
    </source>
</evidence>